<reference evidence="4 5" key="1">
    <citation type="submission" date="2015-04" db="EMBL/GenBank/DDBJ databases">
        <title>The draft genome sequence of Fusarium langsethiae, a T-2/HT-2 mycotoxin producer.</title>
        <authorList>
            <person name="Lysoe E."/>
            <person name="Divon H.H."/>
            <person name="Terzi V."/>
            <person name="Orru L."/>
            <person name="Lamontanara A."/>
            <person name="Kolseth A.-K."/>
            <person name="Frandsen R.J."/>
            <person name="Nielsen K."/>
            <person name="Thrane U."/>
        </authorList>
    </citation>
    <scope>NUCLEOTIDE SEQUENCE [LARGE SCALE GENOMIC DNA]</scope>
    <source>
        <strain evidence="4 5">Fl201059</strain>
    </source>
</reference>
<sequence>MSSTSTKLRFDDRVAIVTGGAQGMGKAHSMLLGSRGAKVVINDLDEKGAEATVKAIQAEGGEGIAVAGSISERSVIEAIVDAAINTWGRIDILINNAGIDFSKPFTDFTDSDFSRFLGVHVWGTWLLTQLSWPHMQRANYGRVLILCSHSIFGMPGNSAYTTAKGALFGLGRTLALEGDSDGIHVNLLAPVAATAMAKEMLGGQESVFEWASQQYPPSTVSSVASWLVHEDCKANGEFIGSYGRGLGKIALTHSRGVVCDGQGEFTPEVVRDNFAKALEMDGAMVLTSINEVQSSIISPGEKVSL</sequence>
<evidence type="ECO:0000313" key="4">
    <source>
        <dbReference type="EMBL" id="KPA37153.1"/>
    </source>
</evidence>
<organism evidence="4 5">
    <name type="scientific">Fusarium langsethiae</name>
    <dbReference type="NCBI Taxonomy" id="179993"/>
    <lineage>
        <taxon>Eukaryota</taxon>
        <taxon>Fungi</taxon>
        <taxon>Dikarya</taxon>
        <taxon>Ascomycota</taxon>
        <taxon>Pezizomycotina</taxon>
        <taxon>Sordariomycetes</taxon>
        <taxon>Hypocreomycetidae</taxon>
        <taxon>Hypocreales</taxon>
        <taxon>Nectriaceae</taxon>
        <taxon>Fusarium</taxon>
    </lineage>
</organism>
<evidence type="ECO:0000256" key="2">
    <source>
        <dbReference type="ARBA" id="ARBA00023002"/>
    </source>
</evidence>
<dbReference type="GO" id="GO:0016491">
    <property type="term" value="F:oxidoreductase activity"/>
    <property type="evidence" value="ECO:0007669"/>
    <property type="project" value="UniProtKB-KW"/>
</dbReference>
<comment type="caution">
    <text evidence="4">The sequence shown here is derived from an EMBL/GenBank/DDBJ whole genome shotgun (WGS) entry which is preliminary data.</text>
</comment>
<dbReference type="InterPro" id="IPR036291">
    <property type="entry name" value="NAD(P)-bd_dom_sf"/>
</dbReference>
<dbReference type="SUPFAM" id="SSF51735">
    <property type="entry name" value="NAD(P)-binding Rossmann-fold domains"/>
    <property type="match status" value="1"/>
</dbReference>
<dbReference type="OrthoDB" id="47007at2759"/>
<name>A0A0M9EPD6_FUSLA</name>
<dbReference type="EMBL" id="JXCE01000465">
    <property type="protein sequence ID" value="KPA37153.1"/>
    <property type="molecule type" value="Genomic_DNA"/>
</dbReference>
<dbReference type="PANTHER" id="PTHR45024">
    <property type="entry name" value="DEHYDROGENASES, SHORT CHAIN"/>
    <property type="match status" value="1"/>
</dbReference>
<proteinExistence type="inferred from homology"/>
<dbReference type="Gene3D" id="3.40.50.720">
    <property type="entry name" value="NAD(P)-binding Rossmann-like Domain"/>
    <property type="match status" value="1"/>
</dbReference>
<keyword evidence="2" id="KW-0560">Oxidoreductase</keyword>
<dbReference type="PRINTS" id="PR00081">
    <property type="entry name" value="GDHRDH"/>
</dbReference>
<evidence type="ECO:0000256" key="3">
    <source>
        <dbReference type="RuleBase" id="RU000363"/>
    </source>
</evidence>
<dbReference type="InterPro" id="IPR051687">
    <property type="entry name" value="Peroxisomal_Beta-Oxidation"/>
</dbReference>
<dbReference type="PRINTS" id="PR00080">
    <property type="entry name" value="SDRFAMILY"/>
</dbReference>
<dbReference type="InterPro" id="IPR002347">
    <property type="entry name" value="SDR_fam"/>
</dbReference>
<protein>
    <submittedName>
        <fullName evidence="4">3-oxoacyl-acp reductase</fullName>
    </submittedName>
</protein>
<dbReference type="Pfam" id="PF00106">
    <property type="entry name" value="adh_short"/>
    <property type="match status" value="1"/>
</dbReference>
<dbReference type="AlphaFoldDB" id="A0A0M9EPD6"/>
<keyword evidence="5" id="KW-1185">Reference proteome</keyword>
<dbReference type="PANTHER" id="PTHR45024:SF2">
    <property type="entry name" value="SCP2 DOMAIN-CONTAINING PROTEIN"/>
    <property type="match status" value="1"/>
</dbReference>
<dbReference type="Proteomes" id="UP000037904">
    <property type="component" value="Unassembled WGS sequence"/>
</dbReference>
<gene>
    <name evidence="4" type="ORF">FLAG1_10040</name>
</gene>
<comment type="similarity">
    <text evidence="1 3">Belongs to the short-chain dehydrogenases/reductases (SDR) family.</text>
</comment>
<evidence type="ECO:0000256" key="1">
    <source>
        <dbReference type="ARBA" id="ARBA00006484"/>
    </source>
</evidence>
<evidence type="ECO:0000313" key="5">
    <source>
        <dbReference type="Proteomes" id="UP000037904"/>
    </source>
</evidence>
<accession>A0A0M9EPD6</accession>